<sequence length="159" mass="17679">MDPNLDQFAFYITFPLGLILITLFLTIASYLCTRMGLAAGNPSTHQTITIPNSDRNFASIELGLDEVSLQSFPKLLYSQYKLQNNSSTASCCSICFMDYKETDVLQLLPDCGHPFHLKCINPWLRLHPTCPMCRNSAVSIPSAVRPPIQVPAPLATQQE</sequence>
<dbReference type="AlphaFoldDB" id="A0A2I4G1B5"/>
<dbReference type="InterPro" id="IPR045899">
    <property type="entry name" value="ATL71-like"/>
</dbReference>
<dbReference type="InterPro" id="IPR001841">
    <property type="entry name" value="Znf_RING"/>
</dbReference>
<evidence type="ECO:0000313" key="2">
    <source>
        <dbReference type="RefSeq" id="XP_018837692.1"/>
    </source>
</evidence>
<dbReference type="InterPro" id="IPR013083">
    <property type="entry name" value="Znf_RING/FYVE/PHD"/>
</dbReference>
<dbReference type="Gramene" id="Jr05_04660_p1">
    <property type="protein sequence ID" value="cds.Jr05_04660_p1"/>
    <property type="gene ID" value="Jr05_04660"/>
</dbReference>
<dbReference type="SUPFAM" id="SSF57850">
    <property type="entry name" value="RING/U-box"/>
    <property type="match status" value="1"/>
</dbReference>
<dbReference type="PANTHER" id="PTHR46719:SF20">
    <property type="entry name" value="RING-H2 FINGER PROTEIN ATL70-LIKE"/>
    <property type="match status" value="1"/>
</dbReference>
<name>A0A2I4G1B5_JUGRE</name>
<organism evidence="1 2">
    <name type="scientific">Juglans regia</name>
    <name type="common">English walnut</name>
    <dbReference type="NCBI Taxonomy" id="51240"/>
    <lineage>
        <taxon>Eukaryota</taxon>
        <taxon>Viridiplantae</taxon>
        <taxon>Streptophyta</taxon>
        <taxon>Embryophyta</taxon>
        <taxon>Tracheophyta</taxon>
        <taxon>Spermatophyta</taxon>
        <taxon>Magnoliopsida</taxon>
        <taxon>eudicotyledons</taxon>
        <taxon>Gunneridae</taxon>
        <taxon>Pentapetalae</taxon>
        <taxon>rosids</taxon>
        <taxon>fabids</taxon>
        <taxon>Fagales</taxon>
        <taxon>Juglandaceae</taxon>
        <taxon>Juglans</taxon>
    </lineage>
</organism>
<dbReference type="PROSITE" id="PS50089">
    <property type="entry name" value="ZF_RING_2"/>
    <property type="match status" value="1"/>
</dbReference>
<dbReference type="Gene3D" id="3.30.40.10">
    <property type="entry name" value="Zinc/RING finger domain, C3HC4 (zinc finger)"/>
    <property type="match status" value="1"/>
</dbReference>
<accession>A0A2I4G1B5</accession>
<protein>
    <submittedName>
        <fullName evidence="2">RING-H2 finger protein ATL70-like</fullName>
    </submittedName>
</protein>
<gene>
    <name evidence="2" type="primary">LOC109003834</name>
</gene>
<dbReference type="SMART" id="SM00184">
    <property type="entry name" value="RING"/>
    <property type="match status" value="1"/>
</dbReference>
<dbReference type="OrthoDB" id="8062037at2759"/>
<dbReference type="GeneID" id="109003834"/>
<dbReference type="PANTHER" id="PTHR46719">
    <property type="entry name" value="TRANSCRIPTION FACTOR C2H2 FAMILY-RELATED"/>
    <property type="match status" value="1"/>
</dbReference>
<dbReference type="KEGG" id="jre:109003834"/>
<evidence type="ECO:0000313" key="1">
    <source>
        <dbReference type="Proteomes" id="UP000235220"/>
    </source>
</evidence>
<dbReference type="CDD" id="cd16454">
    <property type="entry name" value="RING-H2_PA-TM-RING"/>
    <property type="match status" value="1"/>
</dbReference>
<dbReference type="Pfam" id="PF13639">
    <property type="entry name" value="zf-RING_2"/>
    <property type="match status" value="1"/>
</dbReference>
<dbReference type="Proteomes" id="UP000235220">
    <property type="component" value="Chromosome 5"/>
</dbReference>
<keyword evidence="1" id="KW-1185">Reference proteome</keyword>
<proteinExistence type="predicted"/>
<dbReference type="RefSeq" id="XP_018837692.1">
    <property type="nucleotide sequence ID" value="XM_018982147.1"/>
</dbReference>
<reference evidence="2" key="1">
    <citation type="submission" date="2025-08" db="UniProtKB">
        <authorList>
            <consortium name="RefSeq"/>
        </authorList>
    </citation>
    <scope>IDENTIFICATION</scope>
    <source>
        <tissue evidence="2">Leaves</tissue>
    </source>
</reference>